<evidence type="ECO:0000256" key="1">
    <source>
        <dbReference type="ARBA" id="ARBA00004141"/>
    </source>
</evidence>
<feature type="transmembrane region" description="Helical" evidence="4">
    <location>
        <begin position="286"/>
        <end position="305"/>
    </location>
</feature>
<feature type="transmembrane region" description="Helical" evidence="4">
    <location>
        <begin position="120"/>
        <end position="142"/>
    </location>
</feature>
<feature type="region of interest" description="Disordered" evidence="3">
    <location>
        <begin position="1"/>
        <end position="37"/>
    </location>
</feature>
<keyword evidence="4" id="KW-1133">Transmembrane helix</keyword>
<name>A0A6H0XMH9_9PEZI</name>
<feature type="transmembrane region" description="Helical" evidence="4">
    <location>
        <begin position="378"/>
        <end position="400"/>
    </location>
</feature>
<feature type="transmembrane region" description="Helical" evidence="4">
    <location>
        <begin position="412"/>
        <end position="433"/>
    </location>
</feature>
<feature type="compositionally biased region" description="Polar residues" evidence="3">
    <location>
        <begin position="19"/>
        <end position="32"/>
    </location>
</feature>
<comment type="similarity">
    <text evidence="2">Belongs to the major facilitator superfamily. Monocarboxylate porter (TC 2.A.1.13) family.</text>
</comment>
<dbReference type="InterPro" id="IPR050327">
    <property type="entry name" value="Proton-linked_MCT"/>
</dbReference>
<feature type="transmembrane region" description="Helical" evidence="4">
    <location>
        <begin position="317"/>
        <end position="335"/>
    </location>
</feature>
<keyword evidence="4" id="KW-0472">Membrane</keyword>
<reference evidence="6 7" key="1">
    <citation type="journal article" date="2016" name="Sci. Rep.">
        <title>Peltaster fructicola genome reveals evolution from an invasive phytopathogen to an ectophytic parasite.</title>
        <authorList>
            <person name="Xu C."/>
            <person name="Chen H."/>
            <person name="Gleason M.L."/>
            <person name="Xu J.R."/>
            <person name="Liu H."/>
            <person name="Zhang R."/>
            <person name="Sun G."/>
        </authorList>
    </citation>
    <scope>NUCLEOTIDE SEQUENCE [LARGE SCALE GENOMIC DNA]</scope>
    <source>
        <strain evidence="6 7">LNHT1506</strain>
    </source>
</reference>
<feature type="transmembrane region" description="Helical" evidence="4">
    <location>
        <begin position="341"/>
        <end position="366"/>
    </location>
</feature>
<dbReference type="Proteomes" id="UP000503462">
    <property type="component" value="Chromosome 1"/>
</dbReference>
<feature type="transmembrane region" description="Helical" evidence="4">
    <location>
        <begin position="249"/>
        <end position="274"/>
    </location>
</feature>
<evidence type="ECO:0000259" key="5">
    <source>
        <dbReference type="PROSITE" id="PS50850"/>
    </source>
</evidence>
<feature type="transmembrane region" description="Helical" evidence="4">
    <location>
        <begin position="148"/>
        <end position="168"/>
    </location>
</feature>
<evidence type="ECO:0000313" key="6">
    <source>
        <dbReference type="EMBL" id="QIW95961.1"/>
    </source>
</evidence>
<dbReference type="PANTHER" id="PTHR11360">
    <property type="entry name" value="MONOCARBOXYLATE TRANSPORTER"/>
    <property type="match status" value="1"/>
</dbReference>
<dbReference type="AlphaFoldDB" id="A0A6H0XMH9"/>
<dbReference type="Pfam" id="PF07690">
    <property type="entry name" value="MFS_1"/>
    <property type="match status" value="1"/>
</dbReference>
<proteinExistence type="inferred from homology"/>
<dbReference type="GO" id="GO:0022857">
    <property type="term" value="F:transmembrane transporter activity"/>
    <property type="evidence" value="ECO:0007669"/>
    <property type="project" value="InterPro"/>
</dbReference>
<feature type="transmembrane region" description="Helical" evidence="4">
    <location>
        <begin position="49"/>
        <end position="70"/>
    </location>
</feature>
<sequence>MAMTEARPASSGDVEKQAESITASENTTSTIAPPTVNALPGVPDGGTQAWLQVVAAWVLMFNTFGLINTFGVYQTYYESGALFVSTSSNIAWIGSIQAYAIMFVGFLSGPVFDAGHLRPLLIGGSFLIVFGHMMLSLCHAYWQVLLAQGFAIGLGSGLLFVPSVAIMPGYFSKKLGLAIGLAVSGSSLGGIIYPIAFYRLIREVGFGWSVRILGFIAMAMLLMPIFCMHQRVKPAAKRALIDLSAFTDWRWLSFVFSGTIGFIAVYTVIIYLSFYADNAAITSTEMAFYLVPLLNAGSVVGRTLPNYLSDIFGPLNIIGPCTIIVGILTLVLIIARSAGAIIAVTILYGVFSGVFFAMPPVVFVWITKDKSRIGTRIGMGFTFFGLGALAGGPGGGGVLATGGGDALNWTGLWIYGGVCALVSGALFISYRFLITGARLKVKA</sequence>
<dbReference type="SUPFAM" id="SSF103473">
    <property type="entry name" value="MFS general substrate transporter"/>
    <property type="match status" value="1"/>
</dbReference>
<dbReference type="PANTHER" id="PTHR11360:SF234">
    <property type="entry name" value="MFS-TYPE TRANSPORTER DBAD-RELATED"/>
    <property type="match status" value="1"/>
</dbReference>
<feature type="transmembrane region" description="Helical" evidence="4">
    <location>
        <begin position="208"/>
        <end position="228"/>
    </location>
</feature>
<protein>
    <recommendedName>
        <fullName evidence="5">Major facilitator superfamily (MFS) profile domain-containing protein</fullName>
    </recommendedName>
</protein>
<dbReference type="InterPro" id="IPR036259">
    <property type="entry name" value="MFS_trans_sf"/>
</dbReference>
<dbReference type="GO" id="GO:0016020">
    <property type="term" value="C:membrane"/>
    <property type="evidence" value="ECO:0007669"/>
    <property type="project" value="UniProtKB-SubCell"/>
</dbReference>
<accession>A0A6H0XMH9</accession>
<evidence type="ECO:0000256" key="2">
    <source>
        <dbReference type="ARBA" id="ARBA00006727"/>
    </source>
</evidence>
<feature type="transmembrane region" description="Helical" evidence="4">
    <location>
        <begin position="175"/>
        <end position="196"/>
    </location>
</feature>
<evidence type="ECO:0000256" key="3">
    <source>
        <dbReference type="SAM" id="MobiDB-lite"/>
    </source>
</evidence>
<feature type="domain" description="Major facilitator superfamily (MFS) profile" evidence="5">
    <location>
        <begin position="250"/>
        <end position="443"/>
    </location>
</feature>
<dbReference type="InterPro" id="IPR020846">
    <property type="entry name" value="MFS_dom"/>
</dbReference>
<evidence type="ECO:0000313" key="7">
    <source>
        <dbReference type="Proteomes" id="UP000503462"/>
    </source>
</evidence>
<dbReference type="PROSITE" id="PS50850">
    <property type="entry name" value="MFS"/>
    <property type="match status" value="1"/>
</dbReference>
<keyword evidence="4" id="KW-0812">Transmembrane</keyword>
<comment type="subcellular location">
    <subcellularLocation>
        <location evidence="1">Membrane</location>
        <topology evidence="1">Multi-pass membrane protein</topology>
    </subcellularLocation>
</comment>
<keyword evidence="7" id="KW-1185">Reference proteome</keyword>
<gene>
    <name evidence="6" type="ORF">AMS68_001479</name>
</gene>
<dbReference type="Gene3D" id="1.20.1250.20">
    <property type="entry name" value="MFS general substrate transporter like domains"/>
    <property type="match status" value="2"/>
</dbReference>
<organism evidence="6 7">
    <name type="scientific">Peltaster fructicola</name>
    <dbReference type="NCBI Taxonomy" id="286661"/>
    <lineage>
        <taxon>Eukaryota</taxon>
        <taxon>Fungi</taxon>
        <taxon>Dikarya</taxon>
        <taxon>Ascomycota</taxon>
        <taxon>Pezizomycotina</taxon>
        <taxon>Dothideomycetes</taxon>
        <taxon>Dothideomycetes incertae sedis</taxon>
        <taxon>Peltaster</taxon>
    </lineage>
</organism>
<dbReference type="EMBL" id="CP051139">
    <property type="protein sequence ID" value="QIW95961.1"/>
    <property type="molecule type" value="Genomic_DNA"/>
</dbReference>
<dbReference type="OrthoDB" id="6509908at2759"/>
<evidence type="ECO:0000256" key="4">
    <source>
        <dbReference type="SAM" id="Phobius"/>
    </source>
</evidence>
<feature type="transmembrane region" description="Helical" evidence="4">
    <location>
        <begin position="90"/>
        <end position="108"/>
    </location>
</feature>
<dbReference type="InterPro" id="IPR011701">
    <property type="entry name" value="MFS"/>
</dbReference>